<dbReference type="GO" id="GO:0032798">
    <property type="term" value="C:Swi5-Sfr1 complex"/>
    <property type="evidence" value="ECO:0007669"/>
    <property type="project" value="InterPro"/>
</dbReference>
<dbReference type="PANTHER" id="PTHR28643:SF1">
    <property type="entry name" value="SWI5-DEPENDENT RECOMBINATION DNA REPAIR PROTEIN 1 HOMOLOG"/>
    <property type="match status" value="1"/>
</dbReference>
<reference evidence="2" key="2">
    <citation type="submission" date="2023-02" db="EMBL/GenBank/DDBJ databases">
        <authorList>
            <consortium name="DOE Joint Genome Institute"/>
            <person name="Mondo S.J."/>
            <person name="Chang Y."/>
            <person name="Wang Y."/>
            <person name="Ahrendt S."/>
            <person name="Andreopoulos W."/>
            <person name="Barry K."/>
            <person name="Beard J."/>
            <person name="Benny G.L."/>
            <person name="Blankenship S."/>
            <person name="Bonito G."/>
            <person name="Cuomo C."/>
            <person name="Desiro A."/>
            <person name="Gervers K.A."/>
            <person name="Hundley H."/>
            <person name="Kuo A."/>
            <person name="LaButti K."/>
            <person name="Lang B.F."/>
            <person name="Lipzen A."/>
            <person name="O'Donnell K."/>
            <person name="Pangilinan J."/>
            <person name="Reynolds N."/>
            <person name="Sandor L."/>
            <person name="Smith M.W."/>
            <person name="Tsang A."/>
            <person name="Grigoriev I.V."/>
            <person name="Stajich J.E."/>
            <person name="Spatafora J.W."/>
        </authorList>
    </citation>
    <scope>NUCLEOTIDE SEQUENCE</scope>
    <source>
        <strain evidence="2">RSA 2281</strain>
    </source>
</reference>
<evidence type="ECO:0008006" key="4">
    <source>
        <dbReference type="Google" id="ProtNLM"/>
    </source>
</evidence>
<dbReference type="EMBL" id="JAIXMP010000007">
    <property type="protein sequence ID" value="KAI9270525.1"/>
    <property type="molecule type" value="Genomic_DNA"/>
</dbReference>
<gene>
    <name evidence="2" type="ORF">BDA99DRAFT_557353</name>
</gene>
<dbReference type="Gene3D" id="6.10.140.1020">
    <property type="match status" value="1"/>
</dbReference>
<evidence type="ECO:0000256" key="1">
    <source>
        <dbReference type="SAM" id="MobiDB-lite"/>
    </source>
</evidence>
<reference evidence="2" key="1">
    <citation type="journal article" date="2022" name="IScience">
        <title>Evolution of zygomycete secretomes and the origins of terrestrial fungal ecologies.</title>
        <authorList>
            <person name="Chang Y."/>
            <person name="Wang Y."/>
            <person name="Mondo S."/>
            <person name="Ahrendt S."/>
            <person name="Andreopoulos W."/>
            <person name="Barry K."/>
            <person name="Beard J."/>
            <person name="Benny G.L."/>
            <person name="Blankenship S."/>
            <person name="Bonito G."/>
            <person name="Cuomo C."/>
            <person name="Desiro A."/>
            <person name="Gervers K.A."/>
            <person name="Hundley H."/>
            <person name="Kuo A."/>
            <person name="LaButti K."/>
            <person name="Lang B.F."/>
            <person name="Lipzen A."/>
            <person name="O'Donnell K."/>
            <person name="Pangilinan J."/>
            <person name="Reynolds N."/>
            <person name="Sandor L."/>
            <person name="Smith M.E."/>
            <person name="Tsang A."/>
            <person name="Grigoriev I.V."/>
            <person name="Stajich J.E."/>
            <person name="Spatafora J.W."/>
        </authorList>
    </citation>
    <scope>NUCLEOTIDE SEQUENCE</scope>
    <source>
        <strain evidence="2">RSA 2281</strain>
    </source>
</reference>
<dbReference type="InterPro" id="IPR042429">
    <property type="entry name" value="SFR1"/>
</dbReference>
<accession>A0AAD5PGV6</accession>
<name>A0AAD5PGV6_9FUNG</name>
<dbReference type="AlphaFoldDB" id="A0AAD5PGV6"/>
<sequence>MDQDTSTVLHQTLRDSRTINKKKKKRVSKYSKEELVILQEIHLLEDKVHQLTQAKRYMQKGEETELEGLVSRWRSSCQDIAKELIAVLLSNHRQYGTLFPKQVSSWGYDSNPDDGYERELSSFEQPADVMEEDTNSSDNIGDYEMIQVPVPQLQYTRQPRQYHHHQQSKEEEEEENDVTQLLSQLRIDPKLIHYSIEDDEFYE</sequence>
<proteinExistence type="predicted"/>
<keyword evidence="3" id="KW-1185">Reference proteome</keyword>
<dbReference type="GO" id="GO:0000724">
    <property type="term" value="P:double-strand break repair via homologous recombination"/>
    <property type="evidence" value="ECO:0007669"/>
    <property type="project" value="InterPro"/>
</dbReference>
<feature type="region of interest" description="Disordered" evidence="1">
    <location>
        <begin position="155"/>
        <end position="177"/>
    </location>
</feature>
<protein>
    <recommendedName>
        <fullName evidence="4">Swi5-dependent recombination DNA repair protein 1 homolog</fullName>
    </recommendedName>
</protein>
<dbReference type="Proteomes" id="UP001209540">
    <property type="component" value="Unassembled WGS sequence"/>
</dbReference>
<organism evidence="2 3">
    <name type="scientific">Phascolomyces articulosus</name>
    <dbReference type="NCBI Taxonomy" id="60185"/>
    <lineage>
        <taxon>Eukaryota</taxon>
        <taxon>Fungi</taxon>
        <taxon>Fungi incertae sedis</taxon>
        <taxon>Mucoromycota</taxon>
        <taxon>Mucoromycotina</taxon>
        <taxon>Mucoromycetes</taxon>
        <taxon>Mucorales</taxon>
        <taxon>Lichtheimiaceae</taxon>
        <taxon>Phascolomyces</taxon>
    </lineage>
</organism>
<comment type="caution">
    <text evidence="2">The sequence shown here is derived from an EMBL/GenBank/DDBJ whole genome shotgun (WGS) entry which is preliminary data.</text>
</comment>
<evidence type="ECO:0000313" key="2">
    <source>
        <dbReference type="EMBL" id="KAI9270525.1"/>
    </source>
</evidence>
<dbReference type="GO" id="GO:0003713">
    <property type="term" value="F:transcription coactivator activity"/>
    <property type="evidence" value="ECO:0007669"/>
    <property type="project" value="InterPro"/>
</dbReference>
<evidence type="ECO:0000313" key="3">
    <source>
        <dbReference type="Proteomes" id="UP001209540"/>
    </source>
</evidence>
<dbReference type="PANTHER" id="PTHR28643">
    <property type="entry name" value="SWI5-DEPENDENT RECOMBINATION DNA REPAIR PROTEIN 1 HOMOLOG"/>
    <property type="match status" value="1"/>
</dbReference>